<organism evidence="1 2">
    <name type="scientific">Protopolystoma xenopodis</name>
    <dbReference type="NCBI Taxonomy" id="117903"/>
    <lineage>
        <taxon>Eukaryota</taxon>
        <taxon>Metazoa</taxon>
        <taxon>Spiralia</taxon>
        <taxon>Lophotrochozoa</taxon>
        <taxon>Platyhelminthes</taxon>
        <taxon>Monogenea</taxon>
        <taxon>Polyopisthocotylea</taxon>
        <taxon>Polystomatidea</taxon>
        <taxon>Polystomatidae</taxon>
        <taxon>Protopolystoma</taxon>
    </lineage>
</organism>
<sequence length="109" mass="11682">MIILILLLSKDKSSRVLNSIESGSGGSNSINSDDHPGYNIAVAELAGLLVTANEDTTLRLLDHPSGPEEVLTAISQIRLSDEQLFRLRAHMLACLKETTSPTLALANTI</sequence>
<name>A0A3S5ACF8_9PLAT</name>
<evidence type="ECO:0000313" key="2">
    <source>
        <dbReference type="Proteomes" id="UP000784294"/>
    </source>
</evidence>
<gene>
    <name evidence="1" type="ORF">PXEA_LOCUS6242</name>
</gene>
<evidence type="ECO:0000313" key="1">
    <source>
        <dbReference type="EMBL" id="VEL12802.1"/>
    </source>
</evidence>
<dbReference type="OrthoDB" id="417175at2759"/>
<dbReference type="EMBL" id="CAAALY010015877">
    <property type="protein sequence ID" value="VEL12802.1"/>
    <property type="molecule type" value="Genomic_DNA"/>
</dbReference>
<protein>
    <submittedName>
        <fullName evidence="1">Uncharacterized protein</fullName>
    </submittedName>
</protein>
<dbReference type="AlphaFoldDB" id="A0A3S5ACF8"/>
<keyword evidence="2" id="KW-1185">Reference proteome</keyword>
<reference evidence="1" key="1">
    <citation type="submission" date="2018-11" db="EMBL/GenBank/DDBJ databases">
        <authorList>
            <consortium name="Pathogen Informatics"/>
        </authorList>
    </citation>
    <scope>NUCLEOTIDE SEQUENCE</scope>
</reference>
<accession>A0A3S5ACF8</accession>
<comment type="caution">
    <text evidence="1">The sequence shown here is derived from an EMBL/GenBank/DDBJ whole genome shotgun (WGS) entry which is preliminary data.</text>
</comment>
<dbReference type="Proteomes" id="UP000784294">
    <property type="component" value="Unassembled WGS sequence"/>
</dbReference>
<proteinExistence type="predicted"/>